<protein>
    <recommendedName>
        <fullName evidence="3">Replication protein A OB domain-containing protein</fullName>
    </recommendedName>
</protein>
<reference evidence="1" key="1">
    <citation type="journal article" name="BMC Genomics">
        <title>Long-read sequencing and de novo genome assembly of marine medaka (Oryzias melastigma).</title>
        <authorList>
            <person name="Liang P."/>
            <person name="Saqib H.S.A."/>
            <person name="Ni X."/>
            <person name="Shen Y."/>
        </authorList>
    </citation>
    <scope>NUCLEOTIDE SEQUENCE</scope>
    <source>
        <strain evidence="1">Bigg-433</strain>
    </source>
</reference>
<name>A0A834CFN1_ORYME</name>
<evidence type="ECO:0008006" key="3">
    <source>
        <dbReference type="Google" id="ProtNLM"/>
    </source>
</evidence>
<comment type="caution">
    <text evidence="1">The sequence shown here is derived from an EMBL/GenBank/DDBJ whole genome shotgun (WGS) entry which is preliminary data.</text>
</comment>
<evidence type="ECO:0000313" key="2">
    <source>
        <dbReference type="Proteomes" id="UP000646548"/>
    </source>
</evidence>
<dbReference type="Proteomes" id="UP000646548">
    <property type="component" value="Unassembled WGS sequence"/>
</dbReference>
<accession>A0A834CFN1</accession>
<dbReference type="AlphaFoldDB" id="A0A834CFN1"/>
<dbReference type="EMBL" id="WKFB01000222">
    <property type="protein sequence ID" value="KAF6731008.1"/>
    <property type="molecule type" value="Genomic_DNA"/>
</dbReference>
<gene>
    <name evidence="1" type="ORF">FQA47_001756</name>
</gene>
<organism evidence="1 2">
    <name type="scientific">Oryzias melastigma</name>
    <name type="common">Marine medaka</name>
    <dbReference type="NCBI Taxonomy" id="30732"/>
    <lineage>
        <taxon>Eukaryota</taxon>
        <taxon>Metazoa</taxon>
        <taxon>Chordata</taxon>
        <taxon>Craniata</taxon>
        <taxon>Vertebrata</taxon>
        <taxon>Euteleostomi</taxon>
        <taxon>Actinopterygii</taxon>
        <taxon>Neopterygii</taxon>
        <taxon>Teleostei</taxon>
        <taxon>Neoteleostei</taxon>
        <taxon>Acanthomorphata</taxon>
        <taxon>Ovalentaria</taxon>
        <taxon>Atherinomorphae</taxon>
        <taxon>Beloniformes</taxon>
        <taxon>Adrianichthyidae</taxon>
        <taxon>Oryziinae</taxon>
        <taxon>Oryzias</taxon>
    </lineage>
</organism>
<sequence>MALSTILNERKETPYYRPPNLHICILKIKEEERVVAWEFTDASASPATIKTNRVAAISDGDSVSTLVLFEEFWSKVKEGASYIIRGYGLLGETPPYHIRVTRQTQFFRGSKMTVSSDLKDEAERALNPPSQVVDVWESTQKGGLLTVRGVVVEDEFAVRVCLWREVSTTDISLGDVVTISHLKAETTVYGKQLTSTKHSELTKSQTTNSGVSVIGVTESCTDEVEVLLEDGRVLKMAEKMWSPFHDLLEEGPLTVDLVLEGTQVQQIKLSSE</sequence>
<evidence type="ECO:0000313" key="1">
    <source>
        <dbReference type="EMBL" id="KAF6731008.1"/>
    </source>
</evidence>
<proteinExistence type="predicted"/>